<dbReference type="EMBL" id="CM039178">
    <property type="protein sequence ID" value="KAH9681189.1"/>
    <property type="molecule type" value="Genomic_DNA"/>
</dbReference>
<protein>
    <submittedName>
        <fullName evidence="1">Uncharacterized protein</fullName>
    </submittedName>
</protein>
<comment type="caution">
    <text evidence="1">The sequence shown here is derived from an EMBL/GenBank/DDBJ whole genome shotgun (WGS) entry which is preliminary data.</text>
</comment>
<evidence type="ECO:0000313" key="1">
    <source>
        <dbReference type="EMBL" id="KAH9681189.1"/>
    </source>
</evidence>
<gene>
    <name evidence="1" type="ORF">KPL71_026875</name>
</gene>
<organism evidence="1 2">
    <name type="scientific">Citrus sinensis</name>
    <name type="common">Sweet orange</name>
    <name type="synonym">Citrus aurantium var. sinensis</name>
    <dbReference type="NCBI Taxonomy" id="2711"/>
    <lineage>
        <taxon>Eukaryota</taxon>
        <taxon>Viridiplantae</taxon>
        <taxon>Streptophyta</taxon>
        <taxon>Embryophyta</taxon>
        <taxon>Tracheophyta</taxon>
        <taxon>Spermatophyta</taxon>
        <taxon>Magnoliopsida</taxon>
        <taxon>eudicotyledons</taxon>
        <taxon>Gunneridae</taxon>
        <taxon>Pentapetalae</taxon>
        <taxon>rosids</taxon>
        <taxon>malvids</taxon>
        <taxon>Sapindales</taxon>
        <taxon>Rutaceae</taxon>
        <taxon>Aurantioideae</taxon>
        <taxon>Citrus</taxon>
    </lineage>
</organism>
<reference evidence="2" key="1">
    <citation type="journal article" date="2023" name="Hortic. Res.">
        <title>A chromosome-level phased genome enabling allele-level studies in sweet orange: a case study on citrus Huanglongbing tolerance.</title>
        <authorList>
            <person name="Wu B."/>
            <person name="Yu Q."/>
            <person name="Deng Z."/>
            <person name="Duan Y."/>
            <person name="Luo F."/>
            <person name="Gmitter F. Jr."/>
        </authorList>
    </citation>
    <scope>NUCLEOTIDE SEQUENCE [LARGE SCALE GENOMIC DNA]</scope>
    <source>
        <strain evidence="2">cv. Valencia</strain>
    </source>
</reference>
<accession>A0ACB8I289</accession>
<proteinExistence type="predicted"/>
<sequence length="82" mass="8990">MQNGRVEISAQNHNYAVDPATLPKGVEVTHINLNDGTCAGLAYPALNVMSLQYHLEASPGPHDSDCVFRDFVELMTSVKYRA</sequence>
<name>A0ACB8I289_CITSI</name>
<dbReference type="Proteomes" id="UP000829398">
    <property type="component" value="Chromosome 9"/>
</dbReference>
<evidence type="ECO:0000313" key="2">
    <source>
        <dbReference type="Proteomes" id="UP000829398"/>
    </source>
</evidence>
<keyword evidence="2" id="KW-1185">Reference proteome</keyword>